<reference evidence="2 3" key="1">
    <citation type="submission" date="2020-03" db="EMBL/GenBank/DDBJ databases">
        <title>Whole genome sequencing of clinical and environmental type strains of Ochrobactrum.</title>
        <authorList>
            <person name="Dharne M."/>
        </authorList>
    </citation>
    <scope>NUCLEOTIDE SEQUENCE [LARGE SCALE GENOMIC DNA]</scope>
    <source>
        <strain evidence="2 3">DSM 22292</strain>
    </source>
</reference>
<feature type="region of interest" description="Disordered" evidence="1">
    <location>
        <begin position="57"/>
        <end position="90"/>
    </location>
</feature>
<dbReference type="EMBL" id="JAAVLR010000001">
    <property type="protein sequence ID" value="NKC27835.1"/>
    <property type="molecule type" value="Genomic_DNA"/>
</dbReference>
<evidence type="ECO:0000256" key="1">
    <source>
        <dbReference type="SAM" id="MobiDB-lite"/>
    </source>
</evidence>
<evidence type="ECO:0000313" key="3">
    <source>
        <dbReference type="Proteomes" id="UP000568486"/>
    </source>
</evidence>
<organism evidence="2 3">
    <name type="scientific">Brucella ciceri</name>
    <dbReference type="NCBI Taxonomy" id="391287"/>
    <lineage>
        <taxon>Bacteria</taxon>
        <taxon>Pseudomonadati</taxon>
        <taxon>Pseudomonadota</taxon>
        <taxon>Alphaproteobacteria</taxon>
        <taxon>Hyphomicrobiales</taxon>
        <taxon>Brucellaceae</taxon>
        <taxon>Brucella/Ochrobactrum group</taxon>
        <taxon>Brucella</taxon>
    </lineage>
</organism>
<sequence>MALPWHGDTARCRAGYDAQNPANYGEYTPAYWPARVPNHVLTFQDYLTVIGPRAPPTELRPLKIGESGGGPYPPIPTAANRARRNSRCNI</sequence>
<gene>
    <name evidence="2" type="ORF">HED52_04165</name>
</gene>
<evidence type="ECO:0000313" key="2">
    <source>
        <dbReference type="EMBL" id="NKC27835.1"/>
    </source>
</evidence>
<feature type="compositionally biased region" description="Basic residues" evidence="1">
    <location>
        <begin position="81"/>
        <end position="90"/>
    </location>
</feature>
<accession>A0ABX1DYJ8</accession>
<proteinExistence type="predicted"/>
<comment type="caution">
    <text evidence="2">The sequence shown here is derived from an EMBL/GenBank/DDBJ whole genome shotgun (WGS) entry which is preliminary data.</text>
</comment>
<protein>
    <submittedName>
        <fullName evidence="2">Uncharacterized protein</fullName>
    </submittedName>
</protein>
<dbReference type="Proteomes" id="UP000568486">
    <property type="component" value="Unassembled WGS sequence"/>
</dbReference>
<keyword evidence="3" id="KW-1185">Reference proteome</keyword>
<name>A0ABX1DYJ8_9HYPH</name>